<dbReference type="STRING" id="236234.A0A1J9S265"/>
<dbReference type="PANTHER" id="PTHR33048:SF129">
    <property type="entry name" value="INTEGRAL MEMBRANE PROTEIN-RELATED"/>
    <property type="match status" value="1"/>
</dbReference>
<evidence type="ECO:0000256" key="7">
    <source>
        <dbReference type="SAM" id="Phobius"/>
    </source>
</evidence>
<gene>
    <name evidence="9" type="ORF">BKCO1_25000126</name>
</gene>
<keyword evidence="4 7" id="KW-0472">Membrane</keyword>
<evidence type="ECO:0000256" key="4">
    <source>
        <dbReference type="ARBA" id="ARBA00023136"/>
    </source>
</evidence>
<feature type="transmembrane region" description="Helical" evidence="7">
    <location>
        <begin position="175"/>
        <end position="196"/>
    </location>
</feature>
<keyword evidence="3 7" id="KW-1133">Transmembrane helix</keyword>
<sequence length="400" mass="44942">MGGGLSPPVALLIQWATDRVRYPYGERHSLFIVVLMATLLAMTLVVVAPILLVYDACHAFGYFLYGLDRHAWEVTVSQAVDVRIITWTIALTYMLITALVKISILIFYRRLSKGTFTTSWMWTVRIFILFVASLAVSFTILLCVGCRPLDAFWHKMDFIWALQNNYTCIDEAANFITYAVINVITDAAVCILPLLVVSRLQMPRKQKWAVGALFGIGFFLCVCGVMRLVWMYITYYKTYDTTWTATYIWSWTLVETHFSIICASAPALNIFFRRILQPTHASDSDASHQRKALDNFGSCSNRSGRAGPSHGNGDVESGIYMADMLAYKAAKAEAERDDPVFSMRESEAKRESMAICREVDEAASDGDEQGIEEQSRKSSRGSRGSTESILETHVAIGFHE</sequence>
<dbReference type="RefSeq" id="XP_020130360.1">
    <property type="nucleotide sequence ID" value="XM_020273232.1"/>
</dbReference>
<comment type="subcellular location">
    <subcellularLocation>
        <location evidence="1">Membrane</location>
        <topology evidence="1">Multi-pass membrane protein</topology>
    </subcellularLocation>
</comment>
<comment type="caution">
    <text evidence="9">The sequence shown here is derived from an EMBL/GenBank/DDBJ whole genome shotgun (WGS) entry which is preliminary data.</text>
</comment>
<keyword evidence="10" id="KW-1185">Reference proteome</keyword>
<dbReference type="EMBL" id="MNUE01000025">
    <property type="protein sequence ID" value="OJD34100.1"/>
    <property type="molecule type" value="Genomic_DNA"/>
</dbReference>
<organism evidence="9 10">
    <name type="scientific">Diplodia corticola</name>
    <dbReference type="NCBI Taxonomy" id="236234"/>
    <lineage>
        <taxon>Eukaryota</taxon>
        <taxon>Fungi</taxon>
        <taxon>Dikarya</taxon>
        <taxon>Ascomycota</taxon>
        <taxon>Pezizomycotina</taxon>
        <taxon>Dothideomycetes</taxon>
        <taxon>Dothideomycetes incertae sedis</taxon>
        <taxon>Botryosphaeriales</taxon>
        <taxon>Botryosphaeriaceae</taxon>
        <taxon>Diplodia</taxon>
    </lineage>
</organism>
<dbReference type="PANTHER" id="PTHR33048">
    <property type="entry name" value="PTH11-LIKE INTEGRAL MEMBRANE PROTEIN (AFU_ORTHOLOGUE AFUA_5G11245)"/>
    <property type="match status" value="1"/>
</dbReference>
<accession>A0A1J9S265</accession>
<feature type="compositionally biased region" description="Acidic residues" evidence="6">
    <location>
        <begin position="361"/>
        <end position="371"/>
    </location>
</feature>
<evidence type="ECO:0000256" key="1">
    <source>
        <dbReference type="ARBA" id="ARBA00004141"/>
    </source>
</evidence>
<evidence type="ECO:0000256" key="6">
    <source>
        <dbReference type="SAM" id="MobiDB-lite"/>
    </source>
</evidence>
<reference evidence="9 10" key="1">
    <citation type="submission" date="2016-10" db="EMBL/GenBank/DDBJ databases">
        <title>Proteomics and genomics reveal pathogen-plant mechanisms compatible with a hemibiotrophic lifestyle of Diplodia corticola.</title>
        <authorList>
            <person name="Fernandes I."/>
            <person name="De Jonge R."/>
            <person name="Van De Peer Y."/>
            <person name="Devreese B."/>
            <person name="Alves A."/>
            <person name="Esteves A.C."/>
        </authorList>
    </citation>
    <scope>NUCLEOTIDE SEQUENCE [LARGE SCALE GENOMIC DNA]</scope>
    <source>
        <strain evidence="9 10">CBS 112549</strain>
    </source>
</reference>
<feature type="transmembrane region" description="Helical" evidence="7">
    <location>
        <begin position="120"/>
        <end position="142"/>
    </location>
</feature>
<feature type="transmembrane region" description="Helical" evidence="7">
    <location>
        <begin position="248"/>
        <end position="272"/>
    </location>
</feature>
<dbReference type="AlphaFoldDB" id="A0A1J9S265"/>
<evidence type="ECO:0000313" key="10">
    <source>
        <dbReference type="Proteomes" id="UP000183809"/>
    </source>
</evidence>
<dbReference type="OrthoDB" id="5329176at2759"/>
<proteinExistence type="inferred from homology"/>
<feature type="transmembrane region" description="Helical" evidence="7">
    <location>
        <begin position="29"/>
        <end position="54"/>
    </location>
</feature>
<feature type="transmembrane region" description="Helical" evidence="7">
    <location>
        <begin position="84"/>
        <end position="108"/>
    </location>
</feature>
<dbReference type="Proteomes" id="UP000183809">
    <property type="component" value="Unassembled WGS sequence"/>
</dbReference>
<keyword evidence="2 7" id="KW-0812">Transmembrane</keyword>
<evidence type="ECO:0000256" key="5">
    <source>
        <dbReference type="ARBA" id="ARBA00038359"/>
    </source>
</evidence>
<protein>
    <submittedName>
        <fullName evidence="9">Integral membrane protein</fullName>
    </submittedName>
</protein>
<evidence type="ECO:0000256" key="2">
    <source>
        <dbReference type="ARBA" id="ARBA00022692"/>
    </source>
</evidence>
<dbReference type="GeneID" id="31013492"/>
<feature type="transmembrane region" description="Helical" evidence="7">
    <location>
        <begin position="208"/>
        <end position="233"/>
    </location>
</feature>
<evidence type="ECO:0000256" key="3">
    <source>
        <dbReference type="ARBA" id="ARBA00022989"/>
    </source>
</evidence>
<dbReference type="InterPro" id="IPR049326">
    <property type="entry name" value="Rhodopsin_dom_fungi"/>
</dbReference>
<dbReference type="GO" id="GO:0016020">
    <property type="term" value="C:membrane"/>
    <property type="evidence" value="ECO:0007669"/>
    <property type="project" value="UniProtKB-SubCell"/>
</dbReference>
<evidence type="ECO:0000313" key="9">
    <source>
        <dbReference type="EMBL" id="OJD34100.1"/>
    </source>
</evidence>
<dbReference type="InterPro" id="IPR052337">
    <property type="entry name" value="SAT4-like"/>
</dbReference>
<name>A0A1J9S265_9PEZI</name>
<dbReference type="Pfam" id="PF20684">
    <property type="entry name" value="Fung_rhodopsin"/>
    <property type="match status" value="1"/>
</dbReference>
<feature type="domain" description="Rhodopsin" evidence="8">
    <location>
        <begin position="46"/>
        <end position="273"/>
    </location>
</feature>
<comment type="similarity">
    <text evidence="5">Belongs to the SAT4 family.</text>
</comment>
<evidence type="ECO:0000259" key="8">
    <source>
        <dbReference type="Pfam" id="PF20684"/>
    </source>
</evidence>
<feature type="region of interest" description="Disordered" evidence="6">
    <location>
        <begin position="352"/>
        <end position="400"/>
    </location>
</feature>